<dbReference type="EnsemblMetazoa" id="PPA37752.1">
    <property type="protein sequence ID" value="PPA37752.1"/>
    <property type="gene ID" value="WBGene00276121"/>
</dbReference>
<keyword evidence="2" id="KW-1185">Reference proteome</keyword>
<reference evidence="2" key="1">
    <citation type="journal article" date="2008" name="Nat. Genet.">
        <title>The Pristionchus pacificus genome provides a unique perspective on nematode lifestyle and parasitism.</title>
        <authorList>
            <person name="Dieterich C."/>
            <person name="Clifton S.W."/>
            <person name="Schuster L.N."/>
            <person name="Chinwalla A."/>
            <person name="Delehaunty K."/>
            <person name="Dinkelacker I."/>
            <person name="Fulton L."/>
            <person name="Fulton R."/>
            <person name="Godfrey J."/>
            <person name="Minx P."/>
            <person name="Mitreva M."/>
            <person name="Roeseler W."/>
            <person name="Tian H."/>
            <person name="Witte H."/>
            <person name="Yang S.P."/>
            <person name="Wilson R.K."/>
            <person name="Sommer R.J."/>
        </authorList>
    </citation>
    <scope>NUCLEOTIDE SEQUENCE [LARGE SCALE GENOMIC DNA]</scope>
    <source>
        <strain evidence="2">PS312</strain>
    </source>
</reference>
<proteinExistence type="predicted"/>
<organism evidence="1 2">
    <name type="scientific">Pristionchus pacificus</name>
    <name type="common">Parasitic nematode worm</name>
    <dbReference type="NCBI Taxonomy" id="54126"/>
    <lineage>
        <taxon>Eukaryota</taxon>
        <taxon>Metazoa</taxon>
        <taxon>Ecdysozoa</taxon>
        <taxon>Nematoda</taxon>
        <taxon>Chromadorea</taxon>
        <taxon>Rhabditida</taxon>
        <taxon>Rhabditina</taxon>
        <taxon>Diplogasteromorpha</taxon>
        <taxon>Diplogasteroidea</taxon>
        <taxon>Neodiplogasteridae</taxon>
        <taxon>Pristionchus</taxon>
    </lineage>
</organism>
<accession>A0A2A6CS11</accession>
<sequence>FVIMNPFFLFPFAYLLDHRNLHKFNAEENNHLMNTCGAKKGADLDWTDKAEVSIPWIFRIINYETLFAPLECAGILINDRHLITLSKCIRRRGDNVTIERNYKSPDGINKEEFSVTNHVAFRAKALLSNFLNTACLGFDRIEPYENDELDFLWLMNHKKVGHRAAEVERVLKPILCGSQRCDTTFVTKALPWTHTLSVLPYTQFITFHIGLCREGRGEDYTFNGEEIVAQNRTEPATFPVSTE</sequence>
<name>A0A2A6CS11_PRIPA</name>
<dbReference type="AlphaFoldDB" id="A0A2A6CS11"/>
<accession>A0A8R1UPZ2</accession>
<evidence type="ECO:0000313" key="2">
    <source>
        <dbReference type="Proteomes" id="UP000005239"/>
    </source>
</evidence>
<dbReference type="Proteomes" id="UP000005239">
    <property type="component" value="Unassembled WGS sequence"/>
</dbReference>
<gene>
    <name evidence="1" type="primary">WBGene00276121</name>
</gene>
<protein>
    <submittedName>
        <fullName evidence="1">Uncharacterized protein</fullName>
    </submittedName>
</protein>
<evidence type="ECO:0000313" key="1">
    <source>
        <dbReference type="EnsemblMetazoa" id="PPA37752.1"/>
    </source>
</evidence>
<reference evidence="1" key="2">
    <citation type="submission" date="2022-06" db="UniProtKB">
        <authorList>
            <consortium name="EnsemblMetazoa"/>
        </authorList>
    </citation>
    <scope>IDENTIFICATION</scope>
    <source>
        <strain evidence="1">PS312</strain>
    </source>
</reference>